<dbReference type="PANTHER" id="PTHR44846:SF1">
    <property type="entry name" value="MANNOSYL-D-GLYCERATE TRANSPORT_METABOLISM SYSTEM REPRESSOR MNGR-RELATED"/>
    <property type="match status" value="1"/>
</dbReference>
<dbReference type="PANTHER" id="PTHR44846">
    <property type="entry name" value="MANNOSYL-D-GLYCERATE TRANSPORT/METABOLISM SYSTEM REPRESSOR MNGR-RELATED"/>
    <property type="match status" value="1"/>
</dbReference>
<dbReference type="SMART" id="SM00866">
    <property type="entry name" value="UTRA"/>
    <property type="match status" value="1"/>
</dbReference>
<keyword evidence="2" id="KW-0238">DNA-binding</keyword>
<name>A0ABT3NR14_9PROT</name>
<dbReference type="InterPro" id="IPR036388">
    <property type="entry name" value="WH-like_DNA-bd_sf"/>
</dbReference>
<organism evidence="5 6">
    <name type="scientific">Sabulicella glaciei</name>
    <dbReference type="NCBI Taxonomy" id="2984948"/>
    <lineage>
        <taxon>Bacteria</taxon>
        <taxon>Pseudomonadati</taxon>
        <taxon>Pseudomonadota</taxon>
        <taxon>Alphaproteobacteria</taxon>
        <taxon>Acetobacterales</taxon>
        <taxon>Acetobacteraceae</taxon>
        <taxon>Sabulicella</taxon>
    </lineage>
</organism>
<dbReference type="EMBL" id="JAPFQI010000001">
    <property type="protein sequence ID" value="MCW8084605.1"/>
    <property type="molecule type" value="Genomic_DNA"/>
</dbReference>
<dbReference type="Gene3D" id="1.10.10.10">
    <property type="entry name" value="Winged helix-like DNA-binding domain superfamily/Winged helix DNA-binding domain"/>
    <property type="match status" value="1"/>
</dbReference>
<dbReference type="CDD" id="cd07377">
    <property type="entry name" value="WHTH_GntR"/>
    <property type="match status" value="1"/>
</dbReference>
<feature type="domain" description="HTH gntR-type" evidence="4">
    <location>
        <begin position="3"/>
        <end position="71"/>
    </location>
</feature>
<evidence type="ECO:0000256" key="2">
    <source>
        <dbReference type="ARBA" id="ARBA00023125"/>
    </source>
</evidence>
<evidence type="ECO:0000259" key="4">
    <source>
        <dbReference type="PROSITE" id="PS50949"/>
    </source>
</evidence>
<dbReference type="InterPro" id="IPR050679">
    <property type="entry name" value="Bact_HTH_transcr_reg"/>
</dbReference>
<evidence type="ECO:0000256" key="1">
    <source>
        <dbReference type="ARBA" id="ARBA00023015"/>
    </source>
</evidence>
<evidence type="ECO:0000313" key="5">
    <source>
        <dbReference type="EMBL" id="MCW8084605.1"/>
    </source>
</evidence>
<dbReference type="InterPro" id="IPR028978">
    <property type="entry name" value="Chorismate_lyase_/UTRA_dom_sf"/>
</dbReference>
<reference evidence="5 6" key="1">
    <citation type="submission" date="2022-10" db="EMBL/GenBank/DDBJ databases">
        <title>Roseococcus glaciei nov., sp. nov., isolated from glacier.</title>
        <authorList>
            <person name="Liu Q."/>
            <person name="Xin Y.-H."/>
        </authorList>
    </citation>
    <scope>NUCLEOTIDE SEQUENCE [LARGE SCALE GENOMIC DNA]</scope>
    <source>
        <strain evidence="5 6">MDT2-1-1</strain>
    </source>
</reference>
<protein>
    <submittedName>
        <fullName evidence="5">GntR family transcriptional regulator</fullName>
    </submittedName>
</protein>
<sequence length="232" mass="25342">MSGPLYARAEAALRARIAAGEWKPGKALPTEPALAGELGISQGTLRRALATLERARVIERRQGVGTFVAEATSERALFHFFRVERLDGTRPVPTSRVLSLTRRRASEAERRALGLAAGAAVLFMERERLVDGEPAILERVAIPAAFFPGLTLPIGVELKDELYVLYQRGFGLTVTRVEEWLAATPAPAGGSMPEGTPVLNVARLAFELGGRAVEWRLSWLDTRRLRYAVTLA</sequence>
<dbReference type="InterPro" id="IPR000524">
    <property type="entry name" value="Tscrpt_reg_HTH_GntR"/>
</dbReference>
<dbReference type="InterPro" id="IPR011663">
    <property type="entry name" value="UTRA"/>
</dbReference>
<proteinExistence type="predicted"/>
<dbReference type="Proteomes" id="UP001526430">
    <property type="component" value="Unassembled WGS sequence"/>
</dbReference>
<keyword evidence="6" id="KW-1185">Reference proteome</keyword>
<keyword evidence="3" id="KW-0804">Transcription</keyword>
<dbReference type="Gene3D" id="3.40.1410.10">
    <property type="entry name" value="Chorismate lyase-like"/>
    <property type="match status" value="1"/>
</dbReference>
<dbReference type="RefSeq" id="WP_301588257.1">
    <property type="nucleotide sequence ID" value="NZ_JAPFQI010000001.1"/>
</dbReference>
<dbReference type="SUPFAM" id="SSF64288">
    <property type="entry name" value="Chorismate lyase-like"/>
    <property type="match status" value="1"/>
</dbReference>
<dbReference type="Pfam" id="PF00392">
    <property type="entry name" value="GntR"/>
    <property type="match status" value="1"/>
</dbReference>
<evidence type="ECO:0000256" key="3">
    <source>
        <dbReference type="ARBA" id="ARBA00023163"/>
    </source>
</evidence>
<gene>
    <name evidence="5" type="ORF">OF850_03105</name>
</gene>
<accession>A0ABT3NR14</accession>
<dbReference type="SUPFAM" id="SSF46785">
    <property type="entry name" value="Winged helix' DNA-binding domain"/>
    <property type="match status" value="1"/>
</dbReference>
<keyword evidence="1" id="KW-0805">Transcription regulation</keyword>
<dbReference type="SMART" id="SM00345">
    <property type="entry name" value="HTH_GNTR"/>
    <property type="match status" value="1"/>
</dbReference>
<dbReference type="Pfam" id="PF07702">
    <property type="entry name" value="UTRA"/>
    <property type="match status" value="1"/>
</dbReference>
<evidence type="ECO:0000313" key="6">
    <source>
        <dbReference type="Proteomes" id="UP001526430"/>
    </source>
</evidence>
<dbReference type="PROSITE" id="PS50949">
    <property type="entry name" value="HTH_GNTR"/>
    <property type="match status" value="1"/>
</dbReference>
<dbReference type="InterPro" id="IPR036390">
    <property type="entry name" value="WH_DNA-bd_sf"/>
</dbReference>
<comment type="caution">
    <text evidence="5">The sequence shown here is derived from an EMBL/GenBank/DDBJ whole genome shotgun (WGS) entry which is preliminary data.</text>
</comment>